<gene>
    <name evidence="2" type="ORF">HNAJ_LOCUS9219</name>
</gene>
<name>A0A0R3TP54_RODNA</name>
<keyword evidence="3" id="KW-1185">Reference proteome</keyword>
<reference evidence="2 3" key="2">
    <citation type="submission" date="2018-11" db="EMBL/GenBank/DDBJ databases">
        <authorList>
            <consortium name="Pathogen Informatics"/>
        </authorList>
    </citation>
    <scope>NUCLEOTIDE SEQUENCE [LARGE SCALE GENOMIC DNA]</scope>
</reference>
<dbReference type="AlphaFoldDB" id="A0A0R3TP54"/>
<sequence>MTHPNNAKSQRSSKKRLRKKQAVLVKRCVQALNSNADIFRSKMSNAEPSQSAKAQSDGTLKHFKPIRIETVDQSTISDAVDMLENKFTIDEPGQEEKREKV</sequence>
<reference evidence="4" key="1">
    <citation type="submission" date="2017-02" db="UniProtKB">
        <authorList>
            <consortium name="WormBaseParasite"/>
        </authorList>
    </citation>
    <scope>IDENTIFICATION</scope>
</reference>
<protein>
    <submittedName>
        <fullName evidence="2 4">Uncharacterized protein</fullName>
    </submittedName>
</protein>
<accession>A0A0R3TP54</accession>
<dbReference type="EMBL" id="UZAE01012534">
    <property type="protein sequence ID" value="VDO05585.1"/>
    <property type="molecule type" value="Genomic_DNA"/>
</dbReference>
<evidence type="ECO:0000313" key="4">
    <source>
        <dbReference type="WBParaSite" id="HNAJ_0000922301-mRNA-1"/>
    </source>
</evidence>
<evidence type="ECO:0000313" key="3">
    <source>
        <dbReference type="Proteomes" id="UP000278807"/>
    </source>
</evidence>
<evidence type="ECO:0000313" key="2">
    <source>
        <dbReference type="EMBL" id="VDO05585.1"/>
    </source>
</evidence>
<dbReference type="WBParaSite" id="HNAJ_0000922301-mRNA-1">
    <property type="protein sequence ID" value="HNAJ_0000922301-mRNA-1"/>
    <property type="gene ID" value="HNAJ_0000922301"/>
</dbReference>
<feature type="compositionally biased region" description="Basic residues" evidence="1">
    <location>
        <begin position="11"/>
        <end position="20"/>
    </location>
</feature>
<proteinExistence type="predicted"/>
<organism evidence="4">
    <name type="scientific">Rodentolepis nana</name>
    <name type="common">Dwarf tapeworm</name>
    <name type="synonym">Hymenolepis nana</name>
    <dbReference type="NCBI Taxonomy" id="102285"/>
    <lineage>
        <taxon>Eukaryota</taxon>
        <taxon>Metazoa</taxon>
        <taxon>Spiralia</taxon>
        <taxon>Lophotrochozoa</taxon>
        <taxon>Platyhelminthes</taxon>
        <taxon>Cestoda</taxon>
        <taxon>Eucestoda</taxon>
        <taxon>Cyclophyllidea</taxon>
        <taxon>Hymenolepididae</taxon>
        <taxon>Rodentolepis</taxon>
    </lineage>
</organism>
<dbReference type="Proteomes" id="UP000278807">
    <property type="component" value="Unassembled WGS sequence"/>
</dbReference>
<feature type="region of interest" description="Disordered" evidence="1">
    <location>
        <begin position="1"/>
        <end position="20"/>
    </location>
</feature>
<dbReference type="OrthoDB" id="6267257at2759"/>
<evidence type="ECO:0000256" key="1">
    <source>
        <dbReference type="SAM" id="MobiDB-lite"/>
    </source>
</evidence>